<dbReference type="InterPro" id="IPR003593">
    <property type="entry name" value="AAA+_ATPase"/>
</dbReference>
<dbReference type="GO" id="GO:0016887">
    <property type="term" value="F:ATP hydrolysis activity"/>
    <property type="evidence" value="ECO:0007669"/>
    <property type="project" value="InterPro"/>
</dbReference>
<dbReference type="eggNOG" id="COG1136">
    <property type="taxonomic scope" value="Bacteria"/>
</dbReference>
<dbReference type="Gene3D" id="3.40.50.300">
    <property type="entry name" value="P-loop containing nucleotide triphosphate hydrolases"/>
    <property type="match status" value="1"/>
</dbReference>
<dbReference type="GO" id="GO:0022857">
    <property type="term" value="F:transmembrane transporter activity"/>
    <property type="evidence" value="ECO:0007669"/>
    <property type="project" value="TreeGrafter"/>
</dbReference>
<evidence type="ECO:0000256" key="1">
    <source>
        <dbReference type="ARBA" id="ARBA00022741"/>
    </source>
</evidence>
<dbReference type="InterPro" id="IPR027417">
    <property type="entry name" value="P-loop_NTPase"/>
</dbReference>
<reference evidence="4 5" key="1">
    <citation type="journal article" date="2011" name="Stand. Genomic Sci.">
        <title>Complete genome sequence of Haliscomenobacter hydrossis type strain (O).</title>
        <authorList>
            <consortium name="US DOE Joint Genome Institute (JGI-PGF)"/>
            <person name="Daligault H."/>
            <person name="Lapidus A."/>
            <person name="Zeytun A."/>
            <person name="Nolan M."/>
            <person name="Lucas S."/>
            <person name="Del Rio T.G."/>
            <person name="Tice H."/>
            <person name="Cheng J.F."/>
            <person name="Tapia R."/>
            <person name="Han C."/>
            <person name="Goodwin L."/>
            <person name="Pitluck S."/>
            <person name="Liolios K."/>
            <person name="Pagani I."/>
            <person name="Ivanova N."/>
            <person name="Huntemann M."/>
            <person name="Mavromatis K."/>
            <person name="Mikhailova N."/>
            <person name="Pati A."/>
            <person name="Chen A."/>
            <person name="Palaniappan K."/>
            <person name="Land M."/>
            <person name="Hauser L."/>
            <person name="Brambilla E.M."/>
            <person name="Rohde M."/>
            <person name="Verbarg S."/>
            <person name="Goker M."/>
            <person name="Bristow J."/>
            <person name="Eisen J.A."/>
            <person name="Markowitz V."/>
            <person name="Hugenholtz P."/>
            <person name="Kyrpides N.C."/>
            <person name="Klenk H.P."/>
            <person name="Woyke T."/>
        </authorList>
    </citation>
    <scope>NUCLEOTIDE SEQUENCE [LARGE SCALE GENOMIC DNA]</scope>
    <source>
        <strain evidence="5">ATCC 27775 / DSM 1100 / LMG 10767 / O</strain>
    </source>
</reference>
<name>F4KZU4_HALH1</name>
<dbReference type="KEGG" id="hhy:Halhy_3662"/>
<dbReference type="PANTHER" id="PTHR24220:SF659">
    <property type="entry name" value="TRANSPORTER, PUTATIVE-RELATED"/>
    <property type="match status" value="1"/>
</dbReference>
<dbReference type="Pfam" id="PF00005">
    <property type="entry name" value="ABC_tran"/>
    <property type="match status" value="1"/>
</dbReference>
<dbReference type="PROSITE" id="PS50893">
    <property type="entry name" value="ABC_TRANSPORTER_2"/>
    <property type="match status" value="1"/>
</dbReference>
<dbReference type="InterPro" id="IPR003439">
    <property type="entry name" value="ABC_transporter-like_ATP-bd"/>
</dbReference>
<dbReference type="OrthoDB" id="1414429at2"/>
<dbReference type="SMART" id="SM00382">
    <property type="entry name" value="AAA"/>
    <property type="match status" value="1"/>
</dbReference>
<organism evidence="4 5">
    <name type="scientific">Haliscomenobacter hydrossis (strain ATCC 27775 / DSM 1100 / LMG 10767 / O)</name>
    <dbReference type="NCBI Taxonomy" id="760192"/>
    <lineage>
        <taxon>Bacteria</taxon>
        <taxon>Pseudomonadati</taxon>
        <taxon>Bacteroidota</taxon>
        <taxon>Saprospiria</taxon>
        <taxon>Saprospirales</taxon>
        <taxon>Haliscomenobacteraceae</taxon>
        <taxon>Haliscomenobacter</taxon>
    </lineage>
</organism>
<dbReference type="EMBL" id="CP002691">
    <property type="protein sequence ID" value="AEE51514.1"/>
    <property type="molecule type" value="Genomic_DNA"/>
</dbReference>
<dbReference type="Proteomes" id="UP000008461">
    <property type="component" value="Chromosome"/>
</dbReference>
<keyword evidence="1" id="KW-0547">Nucleotide-binding</keyword>
<protein>
    <submittedName>
        <fullName evidence="4">Phosphonate-transporting ATPase</fullName>
    </submittedName>
</protein>
<dbReference type="RefSeq" id="WP_013766053.1">
    <property type="nucleotide sequence ID" value="NC_015510.1"/>
</dbReference>
<evidence type="ECO:0000313" key="5">
    <source>
        <dbReference type="Proteomes" id="UP000008461"/>
    </source>
</evidence>
<gene>
    <name evidence="4" type="ordered locus">Halhy_3662</name>
</gene>
<sequence>MLQTKQLQFSYNRNQVMNFPDISLQKGEHWLLLGQSGSGKTTLLHLLGGLLSPTNGSIVIGDTEVGQLRSAALDRFRGKNIGIVFQKSHFVRALTIGENLALAQQLAGLKPDRERILALLERLNIADKFRLKPDRLSTGEQQRAAIARALVNHAPIILADEPTSALDDHNAQEVINLLEEQARAQASTLLVVTHDKRLKDRFPNQIGL</sequence>
<reference key="2">
    <citation type="submission" date="2011-04" db="EMBL/GenBank/DDBJ databases">
        <title>Complete sequence of chromosome of Haliscomenobacter hydrossis DSM 1100.</title>
        <authorList>
            <consortium name="US DOE Joint Genome Institute (JGI-PGF)"/>
            <person name="Lucas S."/>
            <person name="Han J."/>
            <person name="Lapidus A."/>
            <person name="Bruce D."/>
            <person name="Goodwin L."/>
            <person name="Pitluck S."/>
            <person name="Peters L."/>
            <person name="Kyrpides N."/>
            <person name="Mavromatis K."/>
            <person name="Ivanova N."/>
            <person name="Ovchinnikova G."/>
            <person name="Pagani I."/>
            <person name="Daligault H."/>
            <person name="Detter J.C."/>
            <person name="Han C."/>
            <person name="Land M."/>
            <person name="Hauser L."/>
            <person name="Markowitz V."/>
            <person name="Cheng J.-F."/>
            <person name="Hugenholtz P."/>
            <person name="Woyke T."/>
            <person name="Wu D."/>
            <person name="Verbarg S."/>
            <person name="Frueling A."/>
            <person name="Brambilla E."/>
            <person name="Klenk H.-P."/>
            <person name="Eisen J.A."/>
        </authorList>
    </citation>
    <scope>NUCLEOTIDE SEQUENCE</scope>
    <source>
        <strain>DSM 1100</strain>
    </source>
</reference>
<dbReference type="GO" id="GO:0005524">
    <property type="term" value="F:ATP binding"/>
    <property type="evidence" value="ECO:0007669"/>
    <property type="project" value="UniProtKB-KW"/>
</dbReference>
<accession>F4KZU4</accession>
<dbReference type="GO" id="GO:0005886">
    <property type="term" value="C:plasma membrane"/>
    <property type="evidence" value="ECO:0007669"/>
    <property type="project" value="TreeGrafter"/>
</dbReference>
<evidence type="ECO:0000313" key="4">
    <source>
        <dbReference type="EMBL" id="AEE51514.1"/>
    </source>
</evidence>
<dbReference type="AlphaFoldDB" id="F4KZU4"/>
<dbReference type="PANTHER" id="PTHR24220">
    <property type="entry name" value="IMPORT ATP-BINDING PROTEIN"/>
    <property type="match status" value="1"/>
</dbReference>
<dbReference type="STRING" id="760192.Halhy_3662"/>
<feature type="domain" description="ABC transporter" evidence="3">
    <location>
        <begin position="2"/>
        <end position="206"/>
    </location>
</feature>
<keyword evidence="5" id="KW-1185">Reference proteome</keyword>
<evidence type="ECO:0000256" key="2">
    <source>
        <dbReference type="ARBA" id="ARBA00022840"/>
    </source>
</evidence>
<dbReference type="SUPFAM" id="SSF52540">
    <property type="entry name" value="P-loop containing nucleoside triphosphate hydrolases"/>
    <property type="match status" value="1"/>
</dbReference>
<dbReference type="HOGENOM" id="CLU_000604_1_22_10"/>
<dbReference type="InterPro" id="IPR015854">
    <property type="entry name" value="ABC_transpr_LolD-like"/>
</dbReference>
<evidence type="ECO:0000259" key="3">
    <source>
        <dbReference type="PROSITE" id="PS50893"/>
    </source>
</evidence>
<proteinExistence type="predicted"/>
<keyword evidence="2" id="KW-0067">ATP-binding</keyword>